<dbReference type="InterPro" id="IPR050625">
    <property type="entry name" value="ParA/MinD_ATPase"/>
</dbReference>
<feature type="domain" description="CobQ/CobB/MinD/ParA nucleotide binding" evidence="4">
    <location>
        <begin position="267"/>
        <end position="504"/>
    </location>
</feature>
<evidence type="ECO:0000256" key="3">
    <source>
        <dbReference type="SAM" id="MobiDB-lite"/>
    </source>
</evidence>
<dbReference type="Proteomes" id="UP001595773">
    <property type="component" value="Unassembled WGS sequence"/>
</dbReference>
<evidence type="ECO:0000313" key="5">
    <source>
        <dbReference type="EMBL" id="MFC4265354.1"/>
    </source>
</evidence>
<gene>
    <name evidence="5" type="ORF">ACFOW9_07045</name>
</gene>
<feature type="compositionally biased region" description="Low complexity" evidence="3">
    <location>
        <begin position="205"/>
        <end position="214"/>
    </location>
</feature>
<dbReference type="Gene3D" id="3.40.50.300">
    <property type="entry name" value="P-loop containing nucleotide triphosphate hydrolases"/>
    <property type="match status" value="1"/>
</dbReference>
<keyword evidence="6" id="KW-1185">Reference proteome</keyword>
<evidence type="ECO:0000313" key="6">
    <source>
        <dbReference type="Proteomes" id="UP001595773"/>
    </source>
</evidence>
<sequence length="550" mass="56942">MRPITVVTVGDTSAGIVNELERGHGDVVVVRRCAELAQVLAVCQSGLAKVALVADGAHELTATLVDRLTAVGVGVVAVAGDLTEANRLQGIGVIAVVGVLTPETIASAATAAMAASEFSVSTGFAVPSQKLAQSESQDAERAHARGNHVAGSGVGSQKNTAGDGESDKNPDPAPAPESREASVASNHGSGVAMESAGGAALTKRGSSSVSTGSGSDHHGVSMPKFLSRWSSRFSRHLANTGVELVPGSNADSRNSPRNSSPIVPATIAVWGPIGSPGRTTFALNLAAELAVLGRSVMVIDADTYGSSTAAMLGLLEESASFAQACRIADQGTLGSSELAKICAEVVFSGGHFALLTGLTRSERWPELRSAAVERVLKTALLLVDTVVVDCGFCFENDEELSYDTLAPRRNAAALSVMAHAERIYAVGGADAISLPRLIRGLNELGESHFANSEASVEVVLNKVRKAAIGTAPLRALEQAWERFGPTYPINYFLPWDADTTERAVREGRLLLEVAPDSALRHAFVQIACAQVQRKRATAGAKATASPVNTG</sequence>
<dbReference type="SUPFAM" id="SSF52540">
    <property type="entry name" value="P-loop containing nucleoside triphosphate hydrolases"/>
    <property type="match status" value="1"/>
</dbReference>
<evidence type="ECO:0000256" key="2">
    <source>
        <dbReference type="ARBA" id="ARBA00022840"/>
    </source>
</evidence>
<protein>
    <submittedName>
        <fullName evidence="5">CpaE family protein</fullName>
    </submittedName>
</protein>
<keyword evidence="2" id="KW-0067">ATP-binding</keyword>
<dbReference type="EMBL" id="JBHSCQ010000006">
    <property type="protein sequence ID" value="MFC4265354.1"/>
    <property type="molecule type" value="Genomic_DNA"/>
</dbReference>
<dbReference type="InterPro" id="IPR002586">
    <property type="entry name" value="CobQ/CobB/MinD/ParA_Nub-bd_dom"/>
</dbReference>
<organism evidence="5 6">
    <name type="scientific">Arthrobacter cryoconiti</name>
    <dbReference type="NCBI Taxonomy" id="748907"/>
    <lineage>
        <taxon>Bacteria</taxon>
        <taxon>Bacillati</taxon>
        <taxon>Actinomycetota</taxon>
        <taxon>Actinomycetes</taxon>
        <taxon>Micrococcales</taxon>
        <taxon>Micrococcaceae</taxon>
        <taxon>Arthrobacter</taxon>
    </lineage>
</organism>
<dbReference type="RefSeq" id="WP_230067387.1">
    <property type="nucleotide sequence ID" value="NZ_BAABLL010000003.1"/>
</dbReference>
<name>A0ABV8R253_9MICC</name>
<comment type="caution">
    <text evidence="5">The sequence shown here is derived from an EMBL/GenBank/DDBJ whole genome shotgun (WGS) entry which is preliminary data.</text>
</comment>
<evidence type="ECO:0000259" key="4">
    <source>
        <dbReference type="Pfam" id="PF01656"/>
    </source>
</evidence>
<proteinExistence type="predicted"/>
<dbReference type="InterPro" id="IPR027417">
    <property type="entry name" value="P-loop_NTPase"/>
</dbReference>
<keyword evidence="1" id="KW-0547">Nucleotide-binding</keyword>
<evidence type="ECO:0000256" key="1">
    <source>
        <dbReference type="ARBA" id="ARBA00022741"/>
    </source>
</evidence>
<dbReference type="PANTHER" id="PTHR43384:SF6">
    <property type="entry name" value="SEPTUM SITE-DETERMINING PROTEIN MIND HOMOLOG, CHLOROPLASTIC"/>
    <property type="match status" value="1"/>
</dbReference>
<dbReference type="Pfam" id="PF01656">
    <property type="entry name" value="CbiA"/>
    <property type="match status" value="1"/>
</dbReference>
<feature type="region of interest" description="Disordered" evidence="3">
    <location>
        <begin position="131"/>
        <end position="220"/>
    </location>
</feature>
<reference evidence="6" key="1">
    <citation type="journal article" date="2019" name="Int. J. Syst. Evol. Microbiol.">
        <title>The Global Catalogue of Microorganisms (GCM) 10K type strain sequencing project: providing services to taxonomists for standard genome sequencing and annotation.</title>
        <authorList>
            <consortium name="The Broad Institute Genomics Platform"/>
            <consortium name="The Broad Institute Genome Sequencing Center for Infectious Disease"/>
            <person name="Wu L."/>
            <person name="Ma J."/>
        </authorList>
    </citation>
    <scope>NUCLEOTIDE SEQUENCE [LARGE SCALE GENOMIC DNA]</scope>
    <source>
        <strain evidence="6">CGMCC 1.10698</strain>
    </source>
</reference>
<accession>A0ABV8R253</accession>
<dbReference type="PANTHER" id="PTHR43384">
    <property type="entry name" value="SEPTUM SITE-DETERMINING PROTEIN MIND HOMOLOG, CHLOROPLASTIC-RELATED"/>
    <property type="match status" value="1"/>
</dbReference>